<evidence type="ECO:0000256" key="4">
    <source>
        <dbReference type="ARBA" id="ARBA00022771"/>
    </source>
</evidence>
<dbReference type="InterPro" id="IPR017907">
    <property type="entry name" value="Znf_RING_CS"/>
</dbReference>
<keyword evidence="7" id="KW-0539">Nucleus</keyword>
<dbReference type="InterPro" id="IPR001841">
    <property type="entry name" value="Znf_RING"/>
</dbReference>
<evidence type="ECO:0000259" key="11">
    <source>
        <dbReference type="PROSITE" id="PS50089"/>
    </source>
</evidence>
<gene>
    <name evidence="12" type="ORF">GTHE00462_LOCUS10058</name>
</gene>
<feature type="signal peptide" evidence="10">
    <location>
        <begin position="1"/>
        <end position="30"/>
    </location>
</feature>
<dbReference type="PROSITE" id="PS50089">
    <property type="entry name" value="ZF_RING_2"/>
    <property type="match status" value="1"/>
</dbReference>
<evidence type="ECO:0000256" key="7">
    <source>
        <dbReference type="ARBA" id="ARBA00023242"/>
    </source>
</evidence>
<keyword evidence="2" id="KW-0808">Transferase</keyword>
<dbReference type="GO" id="GO:0016567">
    <property type="term" value="P:protein ubiquitination"/>
    <property type="evidence" value="ECO:0007669"/>
    <property type="project" value="TreeGrafter"/>
</dbReference>
<dbReference type="AlphaFoldDB" id="A0A7S4K6Y7"/>
<organism evidence="12">
    <name type="scientific">Guillardia theta</name>
    <name type="common">Cryptophyte</name>
    <name type="synonym">Cryptomonas phi</name>
    <dbReference type="NCBI Taxonomy" id="55529"/>
    <lineage>
        <taxon>Eukaryota</taxon>
        <taxon>Cryptophyceae</taxon>
        <taxon>Pyrenomonadales</taxon>
        <taxon>Geminigeraceae</taxon>
        <taxon>Guillardia</taxon>
    </lineage>
</organism>
<dbReference type="PANTHER" id="PTHR16079">
    <property type="entry name" value="UBIQUITIN LIGASE PROTEIN CHFR"/>
    <property type="match status" value="1"/>
</dbReference>
<dbReference type="GO" id="GO:0005634">
    <property type="term" value="C:nucleus"/>
    <property type="evidence" value="ECO:0007669"/>
    <property type="project" value="TreeGrafter"/>
</dbReference>
<accession>A0A7S4K6Y7</accession>
<evidence type="ECO:0000256" key="9">
    <source>
        <dbReference type="PROSITE-ProRule" id="PRU00175"/>
    </source>
</evidence>
<dbReference type="SUPFAM" id="SSF57850">
    <property type="entry name" value="RING/U-box"/>
    <property type="match status" value="1"/>
</dbReference>
<dbReference type="PROSITE" id="PS00518">
    <property type="entry name" value="ZF_RING_1"/>
    <property type="match status" value="1"/>
</dbReference>
<dbReference type="InterPro" id="IPR013083">
    <property type="entry name" value="Znf_RING/FYVE/PHD"/>
</dbReference>
<proteinExistence type="predicted"/>
<dbReference type="GO" id="GO:0006511">
    <property type="term" value="P:ubiquitin-dependent protein catabolic process"/>
    <property type="evidence" value="ECO:0007669"/>
    <property type="project" value="TreeGrafter"/>
</dbReference>
<dbReference type="InterPro" id="IPR040909">
    <property type="entry name" value="CHFR_Znf-CRD"/>
</dbReference>
<evidence type="ECO:0000256" key="8">
    <source>
        <dbReference type="ARBA" id="ARBA00023306"/>
    </source>
</evidence>
<protein>
    <recommendedName>
        <fullName evidence="11">RING-type domain-containing protein</fullName>
    </recommendedName>
</protein>
<dbReference type="Pfam" id="PF17979">
    <property type="entry name" value="zf-CRD"/>
    <property type="match status" value="1"/>
</dbReference>
<feature type="chain" id="PRO_5030743864" description="RING-type domain-containing protein" evidence="10">
    <location>
        <begin position="31"/>
        <end position="337"/>
    </location>
</feature>
<keyword evidence="6" id="KW-0862">Zinc</keyword>
<dbReference type="GO" id="GO:0004842">
    <property type="term" value="F:ubiquitin-protein transferase activity"/>
    <property type="evidence" value="ECO:0007669"/>
    <property type="project" value="TreeGrafter"/>
</dbReference>
<keyword evidence="5" id="KW-0833">Ubl conjugation pathway</keyword>
<evidence type="ECO:0000256" key="5">
    <source>
        <dbReference type="ARBA" id="ARBA00022786"/>
    </source>
</evidence>
<dbReference type="InterPro" id="IPR018957">
    <property type="entry name" value="Znf_C3HC4_RING-type"/>
</dbReference>
<dbReference type="InterPro" id="IPR052256">
    <property type="entry name" value="E3_ubiquitin-ligase_CHFR"/>
</dbReference>
<evidence type="ECO:0000256" key="3">
    <source>
        <dbReference type="ARBA" id="ARBA00022723"/>
    </source>
</evidence>
<name>A0A7S4K6Y7_GUITH</name>
<dbReference type="GO" id="GO:0008270">
    <property type="term" value="F:zinc ion binding"/>
    <property type="evidence" value="ECO:0007669"/>
    <property type="project" value="UniProtKB-KW"/>
</dbReference>
<reference evidence="12" key="1">
    <citation type="submission" date="2021-01" db="EMBL/GenBank/DDBJ databases">
        <authorList>
            <person name="Corre E."/>
            <person name="Pelletier E."/>
            <person name="Niang G."/>
            <person name="Scheremetjew M."/>
            <person name="Finn R."/>
            <person name="Kale V."/>
            <person name="Holt S."/>
            <person name="Cochrane G."/>
            <person name="Meng A."/>
            <person name="Brown T."/>
            <person name="Cohen L."/>
        </authorList>
    </citation>
    <scope>NUCLEOTIDE SEQUENCE</scope>
    <source>
        <strain evidence="12">CCMP 2712</strain>
    </source>
</reference>
<dbReference type="SMART" id="SM00184">
    <property type="entry name" value="RING"/>
    <property type="match status" value="1"/>
</dbReference>
<evidence type="ECO:0000256" key="1">
    <source>
        <dbReference type="ARBA" id="ARBA00004322"/>
    </source>
</evidence>
<dbReference type="Gene3D" id="3.30.40.10">
    <property type="entry name" value="Zinc/RING finger domain, C3HC4 (zinc finger)"/>
    <property type="match status" value="1"/>
</dbReference>
<comment type="subcellular location">
    <subcellularLocation>
        <location evidence="1">Nucleus</location>
        <location evidence="1">PML body</location>
    </subcellularLocation>
</comment>
<keyword evidence="10" id="KW-0732">Signal</keyword>
<evidence type="ECO:0000313" key="12">
    <source>
        <dbReference type="EMBL" id="CAE2285882.1"/>
    </source>
</evidence>
<dbReference type="EMBL" id="HBKN01012906">
    <property type="protein sequence ID" value="CAE2285882.1"/>
    <property type="molecule type" value="Transcribed_RNA"/>
</dbReference>
<dbReference type="Gene3D" id="3.30.40.140">
    <property type="match status" value="1"/>
</dbReference>
<sequence>MRQSLTCVICTEILFFPVAFLPCMHKFCGACVWRNQEAAGEGSYCCPMCRQGVTSVIRDRQCGESVEAFLKKHPSLRRAREEEEECERMARQLIAKYARGSESLVLVDEYDAAPATEPLCYNCNHPAPDSFRCLPGRHNHSVCSQCNELMPDRPEADERPPLKCEGCDRPFCGAYFHWMQRPVHQNPARDCCWRTSCKQETANFNRLPPEVFQWNTHERGILQEIMAHRGFEPTTFFRECLETLPDLPFPDLPGPQGVGARPSLRTLVDSEYLCNSCMRTLFAGIAYLWRKSLVPAELPPSVQQRPRCYYGHRCRTQTHNLSHAQRYDHACEQTRWT</sequence>
<evidence type="ECO:0000256" key="6">
    <source>
        <dbReference type="ARBA" id="ARBA00022833"/>
    </source>
</evidence>
<dbReference type="Pfam" id="PF00097">
    <property type="entry name" value="zf-C3HC4"/>
    <property type="match status" value="1"/>
</dbReference>
<dbReference type="PANTHER" id="PTHR16079:SF4">
    <property type="entry name" value="E3 UBIQUITIN-PROTEIN LIGASE CHFR"/>
    <property type="match status" value="1"/>
</dbReference>
<keyword evidence="4 9" id="KW-0863">Zinc-finger</keyword>
<evidence type="ECO:0000256" key="10">
    <source>
        <dbReference type="SAM" id="SignalP"/>
    </source>
</evidence>
<evidence type="ECO:0000256" key="2">
    <source>
        <dbReference type="ARBA" id="ARBA00022679"/>
    </source>
</evidence>
<keyword evidence="8" id="KW-0131">Cell cycle</keyword>
<keyword evidence="3" id="KW-0479">Metal-binding</keyword>
<feature type="domain" description="RING-type" evidence="11">
    <location>
        <begin position="7"/>
        <end position="50"/>
    </location>
</feature>